<comment type="caution">
    <text evidence="1">The sequence shown here is derived from an EMBL/GenBank/DDBJ whole genome shotgun (WGS) entry which is preliminary data.</text>
</comment>
<name>A0A328EJT9_9CHLR</name>
<evidence type="ECO:0000313" key="4">
    <source>
        <dbReference type="Proteomes" id="UP000249146"/>
    </source>
</evidence>
<dbReference type="Proteomes" id="UP000249146">
    <property type="component" value="Unassembled WGS sequence"/>
</dbReference>
<sequence length="44" mass="5032">MPVRQDPPVAGWYVDPRTGQRIFYDSNTEKFYTLLAVSISLSVI</sequence>
<gene>
    <name evidence="2" type="ORF">C1G86_1578</name>
    <name evidence="1" type="ORF">C1G87_1611</name>
</gene>
<protein>
    <submittedName>
        <fullName evidence="1">Uncharacterized protein</fullName>
    </submittedName>
</protein>
<evidence type="ECO:0000313" key="2">
    <source>
        <dbReference type="EMBL" id="RAL70051.1"/>
    </source>
</evidence>
<dbReference type="AlphaFoldDB" id="A0A328EJT9"/>
<evidence type="ECO:0000313" key="1">
    <source>
        <dbReference type="EMBL" id="RAL68842.1"/>
    </source>
</evidence>
<dbReference type="Proteomes" id="UP000248786">
    <property type="component" value="Unassembled WGS sequence"/>
</dbReference>
<accession>A0A328EJT9</accession>
<evidence type="ECO:0000313" key="3">
    <source>
        <dbReference type="Proteomes" id="UP000248786"/>
    </source>
</evidence>
<reference evidence="3 4" key="1">
    <citation type="submission" date="2018-05" db="EMBL/GenBank/DDBJ databases">
        <title>Draft genome sequences of Dehalococcoides mccartyi strains RC and KS.</title>
        <authorList>
            <person name="Higgins S.A."/>
            <person name="Padilla-Crespo E."/>
            <person name="Loeffler F.E."/>
        </authorList>
    </citation>
    <scope>NUCLEOTIDE SEQUENCE [LARGE SCALE GENOMIC DNA]</scope>
    <source>
        <strain evidence="2 3">KS</strain>
        <strain evidence="1 4">RC</strain>
    </source>
</reference>
<dbReference type="EMBL" id="QGLD01000018">
    <property type="protein sequence ID" value="RAL70051.1"/>
    <property type="molecule type" value="Genomic_DNA"/>
</dbReference>
<dbReference type="EMBL" id="QGLC01000025">
    <property type="protein sequence ID" value="RAL68842.1"/>
    <property type="molecule type" value="Genomic_DNA"/>
</dbReference>
<organism evidence="1 4">
    <name type="scientific">Dehalococcoides mccartyi</name>
    <dbReference type="NCBI Taxonomy" id="61435"/>
    <lineage>
        <taxon>Bacteria</taxon>
        <taxon>Bacillati</taxon>
        <taxon>Chloroflexota</taxon>
        <taxon>Dehalococcoidia</taxon>
        <taxon>Dehalococcoidales</taxon>
        <taxon>Dehalococcoidaceae</taxon>
        <taxon>Dehalococcoides</taxon>
    </lineage>
</organism>
<proteinExistence type="predicted"/>